<accession>A0AAQ4DYD2</accession>
<dbReference type="Gene3D" id="1.10.418.10">
    <property type="entry name" value="Calponin-like domain"/>
    <property type="match status" value="1"/>
</dbReference>
<dbReference type="EMBL" id="JARKHS020025435">
    <property type="protein sequence ID" value="KAK8767472.1"/>
    <property type="molecule type" value="Genomic_DNA"/>
</dbReference>
<organism evidence="3 4">
    <name type="scientific">Amblyomma americanum</name>
    <name type="common">Lone star tick</name>
    <dbReference type="NCBI Taxonomy" id="6943"/>
    <lineage>
        <taxon>Eukaryota</taxon>
        <taxon>Metazoa</taxon>
        <taxon>Ecdysozoa</taxon>
        <taxon>Arthropoda</taxon>
        <taxon>Chelicerata</taxon>
        <taxon>Arachnida</taxon>
        <taxon>Acari</taxon>
        <taxon>Parasitiformes</taxon>
        <taxon>Ixodida</taxon>
        <taxon>Ixodoidea</taxon>
        <taxon>Ixodidae</taxon>
        <taxon>Amblyomminae</taxon>
        <taxon>Amblyomma</taxon>
    </lineage>
</organism>
<evidence type="ECO:0000313" key="4">
    <source>
        <dbReference type="Proteomes" id="UP001321473"/>
    </source>
</evidence>
<dbReference type="PROSITE" id="PS50021">
    <property type="entry name" value="CH"/>
    <property type="match status" value="1"/>
</dbReference>
<gene>
    <name evidence="3" type="ORF">V5799_005747</name>
</gene>
<dbReference type="Proteomes" id="UP001321473">
    <property type="component" value="Unassembled WGS sequence"/>
</dbReference>
<dbReference type="AlphaFoldDB" id="A0AAQ4DYD2"/>
<dbReference type="Pfam" id="PF00307">
    <property type="entry name" value="CH"/>
    <property type="match status" value="1"/>
</dbReference>
<evidence type="ECO:0000256" key="1">
    <source>
        <dbReference type="SAM" id="MobiDB-lite"/>
    </source>
</evidence>
<keyword evidence="4" id="KW-1185">Reference proteome</keyword>
<protein>
    <recommendedName>
        <fullName evidence="2">Calponin-homology (CH) domain-containing protein</fullName>
    </recommendedName>
</protein>
<dbReference type="InterPro" id="IPR027328">
    <property type="entry name" value="MAPRE"/>
</dbReference>
<dbReference type="InterPro" id="IPR001715">
    <property type="entry name" value="CH_dom"/>
</dbReference>
<dbReference type="GO" id="GO:0008017">
    <property type="term" value="F:microtubule binding"/>
    <property type="evidence" value="ECO:0007669"/>
    <property type="project" value="InterPro"/>
</dbReference>
<comment type="caution">
    <text evidence="3">The sequence shown here is derived from an EMBL/GenBank/DDBJ whole genome shotgun (WGS) entry which is preliminary data.</text>
</comment>
<dbReference type="InterPro" id="IPR036872">
    <property type="entry name" value="CH_dom_sf"/>
</dbReference>
<sequence length="237" mass="26223">MDDKNRASRKSLCPSKDVKYSVSRQKVFEWIGNSLGCEVGGVGDLTDGVVLCDLTNKVFPGAIRPAAVRRPKAPGKGEELRPHEIEANFSLVKRALIKVGVKEQLAVDKIAQGRLHECLNFARWLMEEFMKRYGTCSEEGTAGCAVRPERSAEKENEKAVPRNAELERDLDVAAKAATNASDPQNEKMKKIREICDTARNEGITCIWLDKIRNVLNEPLGDEEEGGPTTSNEDHLSS</sequence>
<name>A0AAQ4DYD2_AMBAM</name>
<dbReference type="PANTHER" id="PTHR10623">
    <property type="entry name" value="MICROTUBULE-ASSOCIATED PROTEIN RP/EB FAMILY MEMBER"/>
    <property type="match status" value="1"/>
</dbReference>
<evidence type="ECO:0000313" key="3">
    <source>
        <dbReference type="EMBL" id="KAK8767472.1"/>
    </source>
</evidence>
<feature type="region of interest" description="Disordered" evidence="1">
    <location>
        <begin position="218"/>
        <end position="237"/>
    </location>
</feature>
<feature type="domain" description="Calponin-homology (CH)" evidence="2">
    <location>
        <begin position="21"/>
        <end position="130"/>
    </location>
</feature>
<reference evidence="3 4" key="1">
    <citation type="journal article" date="2023" name="Arcadia Sci">
        <title>De novo assembly of a long-read Amblyomma americanum tick genome.</title>
        <authorList>
            <person name="Chou S."/>
            <person name="Poskanzer K.E."/>
            <person name="Rollins M."/>
            <person name="Thuy-Boun P.S."/>
        </authorList>
    </citation>
    <scope>NUCLEOTIDE SEQUENCE [LARGE SCALE GENOMIC DNA]</scope>
    <source>
        <strain evidence="3">F_SG_1</strain>
        <tissue evidence="3">Salivary glands</tissue>
    </source>
</reference>
<evidence type="ECO:0000259" key="2">
    <source>
        <dbReference type="PROSITE" id="PS50021"/>
    </source>
</evidence>
<proteinExistence type="predicted"/>
<dbReference type="SUPFAM" id="SSF47576">
    <property type="entry name" value="Calponin-homology domain, CH-domain"/>
    <property type="match status" value="1"/>
</dbReference>